<accession>A0A645EUV8</accession>
<organism evidence="1">
    <name type="scientific">bioreactor metagenome</name>
    <dbReference type="NCBI Taxonomy" id="1076179"/>
    <lineage>
        <taxon>unclassified sequences</taxon>
        <taxon>metagenomes</taxon>
        <taxon>ecological metagenomes</taxon>
    </lineage>
</organism>
<gene>
    <name evidence="1" type="ORF">SDC9_152490</name>
</gene>
<reference evidence="1" key="1">
    <citation type="submission" date="2019-08" db="EMBL/GenBank/DDBJ databases">
        <authorList>
            <person name="Kucharzyk K."/>
            <person name="Murdoch R.W."/>
            <person name="Higgins S."/>
            <person name="Loffler F."/>
        </authorList>
    </citation>
    <scope>NUCLEOTIDE SEQUENCE</scope>
</reference>
<dbReference type="EMBL" id="VSSQ01051150">
    <property type="protein sequence ID" value="MPN05240.1"/>
    <property type="molecule type" value="Genomic_DNA"/>
</dbReference>
<name>A0A645EUV8_9ZZZZ</name>
<evidence type="ECO:0000313" key="1">
    <source>
        <dbReference type="EMBL" id="MPN05240.1"/>
    </source>
</evidence>
<proteinExistence type="predicted"/>
<protein>
    <submittedName>
        <fullName evidence="1">Uncharacterized protein</fullName>
    </submittedName>
</protein>
<sequence length="78" mass="8752">MVGQGVPFDHIDRHFCSQPHIVLAGREGSPQPAAHNIHVWLVDGDPQRDVILQSRDHLAHELFEQSRGGLVFPAARFH</sequence>
<comment type="caution">
    <text evidence="1">The sequence shown here is derived from an EMBL/GenBank/DDBJ whole genome shotgun (WGS) entry which is preliminary data.</text>
</comment>
<dbReference type="AlphaFoldDB" id="A0A645EUV8"/>